<dbReference type="OrthoDB" id="309483at2759"/>
<keyword evidence="8" id="KW-1185">Reference proteome</keyword>
<feature type="domain" description="S5 DRBM" evidence="6">
    <location>
        <begin position="350"/>
        <end position="413"/>
    </location>
</feature>
<evidence type="ECO:0000256" key="2">
    <source>
        <dbReference type="ARBA" id="ARBA00022980"/>
    </source>
</evidence>
<reference evidence="7 8" key="1">
    <citation type="journal article" date="2020" name="ISME J.">
        <title>Uncovering the hidden diversity of litter-decomposition mechanisms in mushroom-forming fungi.</title>
        <authorList>
            <person name="Floudas D."/>
            <person name="Bentzer J."/>
            <person name="Ahren D."/>
            <person name="Johansson T."/>
            <person name="Persson P."/>
            <person name="Tunlid A."/>
        </authorList>
    </citation>
    <scope>NUCLEOTIDE SEQUENCE [LARGE SCALE GENOMIC DNA]</scope>
    <source>
        <strain evidence="7 8">CBS 291.85</strain>
    </source>
</reference>
<organism evidence="7 8">
    <name type="scientific">Tetrapyrgos nigripes</name>
    <dbReference type="NCBI Taxonomy" id="182062"/>
    <lineage>
        <taxon>Eukaryota</taxon>
        <taxon>Fungi</taxon>
        <taxon>Dikarya</taxon>
        <taxon>Basidiomycota</taxon>
        <taxon>Agaricomycotina</taxon>
        <taxon>Agaricomycetes</taxon>
        <taxon>Agaricomycetidae</taxon>
        <taxon>Agaricales</taxon>
        <taxon>Marasmiineae</taxon>
        <taxon>Marasmiaceae</taxon>
        <taxon>Tetrapyrgos</taxon>
    </lineage>
</organism>
<dbReference type="PROSITE" id="PS50881">
    <property type="entry name" value="S5_DSRBD"/>
    <property type="match status" value="1"/>
</dbReference>
<dbReference type="FunFam" id="3.30.230.10:FF:000002">
    <property type="entry name" value="30S ribosomal protein S5"/>
    <property type="match status" value="1"/>
</dbReference>
<dbReference type="InterPro" id="IPR013810">
    <property type="entry name" value="Ribosomal_uS5_N"/>
</dbReference>
<keyword evidence="2 4" id="KW-0689">Ribosomal protein</keyword>
<dbReference type="SUPFAM" id="SSF54211">
    <property type="entry name" value="Ribosomal protein S5 domain 2-like"/>
    <property type="match status" value="1"/>
</dbReference>
<dbReference type="GO" id="GO:0003723">
    <property type="term" value="F:RNA binding"/>
    <property type="evidence" value="ECO:0007669"/>
    <property type="project" value="InterPro"/>
</dbReference>
<dbReference type="Proteomes" id="UP000559256">
    <property type="component" value="Unassembled WGS sequence"/>
</dbReference>
<proteinExistence type="inferred from homology"/>
<dbReference type="Gene3D" id="3.30.160.20">
    <property type="match status" value="1"/>
</dbReference>
<comment type="similarity">
    <text evidence="1 5">Belongs to the universal ribosomal protein uS5 family.</text>
</comment>
<dbReference type="GO" id="GO:0003735">
    <property type="term" value="F:structural constituent of ribosome"/>
    <property type="evidence" value="ECO:0007669"/>
    <property type="project" value="UniProtKB-UniRule"/>
</dbReference>
<evidence type="ECO:0000313" key="8">
    <source>
        <dbReference type="Proteomes" id="UP000559256"/>
    </source>
</evidence>
<evidence type="ECO:0000256" key="4">
    <source>
        <dbReference type="PROSITE-ProRule" id="PRU00268"/>
    </source>
</evidence>
<dbReference type="GO" id="GO:0005737">
    <property type="term" value="C:cytoplasm"/>
    <property type="evidence" value="ECO:0007669"/>
    <property type="project" value="UniProtKB-ARBA"/>
</dbReference>
<dbReference type="InterPro" id="IPR000851">
    <property type="entry name" value="Ribosomal_uS5"/>
</dbReference>
<evidence type="ECO:0000313" key="7">
    <source>
        <dbReference type="EMBL" id="KAF5368883.1"/>
    </source>
</evidence>
<evidence type="ECO:0000256" key="3">
    <source>
        <dbReference type="ARBA" id="ARBA00023274"/>
    </source>
</evidence>
<keyword evidence="3 4" id="KW-0687">Ribonucleoprotein</keyword>
<dbReference type="PANTHER" id="PTHR48277:SF1">
    <property type="entry name" value="MITOCHONDRIAL RIBOSOMAL PROTEIN S5"/>
    <property type="match status" value="1"/>
</dbReference>
<comment type="caution">
    <text evidence="7">The sequence shown here is derived from an EMBL/GenBank/DDBJ whole genome shotgun (WGS) entry which is preliminary data.</text>
</comment>
<dbReference type="InterPro" id="IPR014721">
    <property type="entry name" value="Ribsml_uS5_D2-typ_fold_subgr"/>
</dbReference>
<dbReference type="EMBL" id="JAACJM010000014">
    <property type="protein sequence ID" value="KAF5368883.1"/>
    <property type="molecule type" value="Genomic_DNA"/>
</dbReference>
<dbReference type="Pfam" id="PF00333">
    <property type="entry name" value="Ribosomal_S5"/>
    <property type="match status" value="1"/>
</dbReference>
<dbReference type="GO" id="GO:1990904">
    <property type="term" value="C:ribonucleoprotein complex"/>
    <property type="evidence" value="ECO:0007669"/>
    <property type="project" value="UniProtKB-UniRule"/>
</dbReference>
<protein>
    <recommendedName>
        <fullName evidence="6">S5 DRBM domain-containing protein</fullName>
    </recommendedName>
</protein>
<name>A0A8H5GPF2_9AGAR</name>
<accession>A0A8H5GPF2</accession>
<dbReference type="Gene3D" id="3.30.230.10">
    <property type="match status" value="1"/>
</dbReference>
<sequence length="531" mass="59713">MQRLARQFYASSRIFCRQNAVVNRHVSRRHYAVVPSLFQLPEGLAEGRYAQFYRLIRPDLSVYELARVAAALITNAKDDIQAQRVYLLLENNYPDLDQQKLLEQVNRFVQNPPPDNFDYLLSALPTEESGRPGESGQGSEKAFRIQTLEDCMDVLSSEASKRRILTLPKVYQRQWKTILASIPNSEDGSVNPVQMHYLADFFQGHGVNVVCPLTLPQDVSSQPRKSLEDLQEEVDSGALDPLELAARRALAETNPVNEVVDEVEKQFPNLMSPDPLMDSRNVVDFPPTKTNPYHNRVVVRNHYSMFHEALKLDGFDFDSPDWKPHTTDLVEEEVADAELADLDTKAFGRMLMFPLLQRSVIQQTGKGKIRHIQVFVVVGNGKGAVGMGMGTAAEFPEASSKARIAAMKNLDYVDRFEDRTVWTEMETKFGSTRIHLRPRPVGFGLRCGPVMHQILKAAGIKDISGKVWGSRNPIMIMHATLKMLQGGHNPLGMGDGIGGRGKRLFKGTGMKTAYDVERERGRKLMDFRTGS</sequence>
<evidence type="ECO:0000256" key="1">
    <source>
        <dbReference type="ARBA" id="ARBA00008945"/>
    </source>
</evidence>
<dbReference type="AlphaFoldDB" id="A0A8H5GPF2"/>
<dbReference type="InterPro" id="IPR005324">
    <property type="entry name" value="Ribosomal_uS5_C"/>
</dbReference>
<evidence type="ECO:0000256" key="5">
    <source>
        <dbReference type="RuleBase" id="RU003823"/>
    </source>
</evidence>
<dbReference type="GO" id="GO:0006412">
    <property type="term" value="P:translation"/>
    <property type="evidence" value="ECO:0007669"/>
    <property type="project" value="InterPro"/>
</dbReference>
<evidence type="ECO:0000259" key="6">
    <source>
        <dbReference type="PROSITE" id="PS50881"/>
    </source>
</evidence>
<dbReference type="Pfam" id="PF03719">
    <property type="entry name" value="Ribosomal_S5_C"/>
    <property type="match status" value="1"/>
</dbReference>
<dbReference type="SUPFAM" id="SSF54768">
    <property type="entry name" value="dsRNA-binding domain-like"/>
    <property type="match status" value="1"/>
</dbReference>
<dbReference type="InterPro" id="IPR020568">
    <property type="entry name" value="Ribosomal_Su5_D2-typ_SF"/>
</dbReference>
<dbReference type="GO" id="GO:0005840">
    <property type="term" value="C:ribosome"/>
    <property type="evidence" value="ECO:0007669"/>
    <property type="project" value="UniProtKB-KW"/>
</dbReference>
<gene>
    <name evidence="7" type="ORF">D9758_003103</name>
</gene>
<dbReference type="PANTHER" id="PTHR48277">
    <property type="entry name" value="MITOCHONDRIAL RIBOSOMAL PROTEIN S5"/>
    <property type="match status" value="1"/>
</dbReference>